<dbReference type="Pfam" id="PF13692">
    <property type="entry name" value="Glyco_trans_1_4"/>
    <property type="match status" value="1"/>
</dbReference>
<dbReference type="SUPFAM" id="SSF53756">
    <property type="entry name" value="UDP-Glycosyltransferase/glycogen phosphorylase"/>
    <property type="match status" value="1"/>
</dbReference>
<evidence type="ECO:0000313" key="1">
    <source>
        <dbReference type="EMBL" id="NEB70329.1"/>
    </source>
</evidence>
<keyword evidence="1" id="KW-0808">Transferase</keyword>
<proteinExistence type="predicted"/>
<reference evidence="1 2" key="1">
    <citation type="submission" date="2020-01" db="EMBL/GenBank/DDBJ databases">
        <title>Insect and environment-associated Actinomycetes.</title>
        <authorList>
            <person name="Currrie C."/>
            <person name="Chevrette M."/>
            <person name="Carlson C."/>
            <person name="Stubbendieck R."/>
            <person name="Wendt-Pienkowski E."/>
        </authorList>
    </citation>
    <scope>NUCLEOTIDE SEQUENCE [LARGE SCALE GENOMIC DNA]</scope>
    <source>
        <strain evidence="1 2">SID14438</strain>
    </source>
</reference>
<sequence length="330" mass="37043">MADLDVFGWQADESGCGYYRIQLPMQGLAELGHTVHHGLRMPQSVRDNPNTVIVGQRVCNPGPSTMWQTLAAHGRKLIYEIDDDLWNIDASSPAAHSFFARPEIRANLQRNIEVAAAVTVTTEPLADIVRQWNPNVHIVPNAVPDWLIDHQPQQRDDGTLTIGWGGSATHNMDFDQVGDQLRQFLKRNQDTELHVIGNDYASWMRVPRQQARFTPWVPSVDEFLRTIDYHVGIAPLRPHVFNQSKSALKAIEAGALGIPIVASAVRPYEDYVQDGLTGYLVRRDHEWGASLRALAADPDMRIEMGMSGRTQARQHTISRRAPLWEKAILG</sequence>
<evidence type="ECO:0000313" key="2">
    <source>
        <dbReference type="Proteomes" id="UP000471648"/>
    </source>
</evidence>
<gene>
    <name evidence="1" type="ORF">G3I39_25210</name>
</gene>
<dbReference type="Proteomes" id="UP000471648">
    <property type="component" value="Unassembled WGS sequence"/>
</dbReference>
<name>A0A6N9VH07_STRMI</name>
<accession>A0A6N9VH07</accession>
<dbReference type="GO" id="GO:0016740">
    <property type="term" value="F:transferase activity"/>
    <property type="evidence" value="ECO:0007669"/>
    <property type="project" value="UniProtKB-KW"/>
</dbReference>
<protein>
    <submittedName>
        <fullName evidence="1">Glycosyltransferase family 4 protein</fullName>
    </submittedName>
</protein>
<organism evidence="1 2">
    <name type="scientific">Streptomyces microflavus</name>
    <name type="common">Streptomyces lipmanii</name>
    <dbReference type="NCBI Taxonomy" id="1919"/>
    <lineage>
        <taxon>Bacteria</taxon>
        <taxon>Bacillati</taxon>
        <taxon>Actinomycetota</taxon>
        <taxon>Actinomycetes</taxon>
        <taxon>Kitasatosporales</taxon>
        <taxon>Streptomycetaceae</taxon>
        <taxon>Streptomyces</taxon>
    </lineage>
</organism>
<dbReference type="RefSeq" id="WP_164358215.1">
    <property type="nucleotide sequence ID" value="NZ_JAAGME010001046.1"/>
</dbReference>
<dbReference type="Gene3D" id="3.40.50.2000">
    <property type="entry name" value="Glycogen Phosphorylase B"/>
    <property type="match status" value="1"/>
</dbReference>
<comment type="caution">
    <text evidence="1">The sequence shown here is derived from an EMBL/GenBank/DDBJ whole genome shotgun (WGS) entry which is preliminary data.</text>
</comment>
<dbReference type="EMBL" id="JAAGME010001046">
    <property type="protein sequence ID" value="NEB70329.1"/>
    <property type="molecule type" value="Genomic_DNA"/>
</dbReference>
<dbReference type="AlphaFoldDB" id="A0A6N9VH07"/>